<dbReference type="InterPro" id="IPR042211">
    <property type="entry name" value="CRISPR-assoc_Cas1_N"/>
</dbReference>
<evidence type="ECO:0000256" key="2">
    <source>
        <dbReference type="ARBA" id="ARBA00022723"/>
    </source>
</evidence>
<keyword evidence="12" id="KW-1185">Reference proteome</keyword>
<evidence type="ECO:0000256" key="10">
    <source>
        <dbReference type="HAMAP-Rule" id="MF_01470"/>
    </source>
</evidence>
<organism evidence="11 12">
    <name type="scientific">Paucilactobacillus oligofermentans DSM 15707 = LMG 22743</name>
    <dbReference type="NCBI Taxonomy" id="1423778"/>
    <lineage>
        <taxon>Bacteria</taxon>
        <taxon>Bacillati</taxon>
        <taxon>Bacillota</taxon>
        <taxon>Bacilli</taxon>
        <taxon>Lactobacillales</taxon>
        <taxon>Lactobacillaceae</taxon>
        <taxon>Paucilactobacillus</taxon>
    </lineage>
</organism>
<keyword evidence="4 10" id="KW-0378">Hydrolase</keyword>
<dbReference type="HAMAP" id="MF_01470">
    <property type="entry name" value="Cas1"/>
    <property type="match status" value="1"/>
</dbReference>
<dbReference type="PATRIC" id="fig|1423778.4.peg.1149"/>
<keyword evidence="6 10" id="KW-0051">Antiviral defense</keyword>
<dbReference type="KEGG" id="lol:LACOL_0189"/>
<evidence type="ECO:0000256" key="3">
    <source>
        <dbReference type="ARBA" id="ARBA00022759"/>
    </source>
</evidence>
<feature type="binding site" evidence="10">
    <location>
        <position position="202"/>
    </location>
    <ligand>
        <name>Mn(2+)</name>
        <dbReference type="ChEBI" id="CHEBI:29035"/>
    </ligand>
</feature>
<sequence length="301" mass="34002">MSWRSVVISQHGKVSYSSRQLVVQTRDGTNQIPIDDIQILLIASNNVVITTAAINKLVQSGTKIVFTGEKGEPSCETVGYYPNNRDVGILIDQFNWNDALKEKLWTKIISNKINMQIKVCELTGNVTTELIDELDKLEVGDATNREAVAARKYFTILFNNDFTRREYDPINAALNYGYSILLSAVNREIVVNGYLTQFGIHHHSEANDFNLGSDLMEPFRPIIDYWIANQKFNELTPDIKFALVDLLNFELKYNGETTILRNALSKHVMNCLNYLSGNNDNVDIKVEISNEVPNNAINGHV</sequence>
<dbReference type="GO" id="GO:0051607">
    <property type="term" value="P:defense response to virus"/>
    <property type="evidence" value="ECO:0007669"/>
    <property type="project" value="UniProtKB-UniRule"/>
</dbReference>
<feature type="binding site" evidence="10">
    <location>
        <position position="146"/>
    </location>
    <ligand>
        <name>Mn(2+)</name>
        <dbReference type="ChEBI" id="CHEBI:29035"/>
    </ligand>
</feature>
<comment type="cofactor">
    <cofactor evidence="10">
        <name>Mg(2+)</name>
        <dbReference type="ChEBI" id="CHEBI:18420"/>
    </cofactor>
    <cofactor evidence="10">
        <name>Mn(2+)</name>
        <dbReference type="ChEBI" id="CHEBI:29035"/>
    </cofactor>
</comment>
<dbReference type="PANTHER" id="PTHR34353">
    <property type="entry name" value="CRISPR-ASSOCIATED ENDONUCLEASE CAS1 1"/>
    <property type="match status" value="1"/>
</dbReference>
<dbReference type="EC" id="3.1.-.-" evidence="10"/>
<evidence type="ECO:0000256" key="8">
    <source>
        <dbReference type="ARBA" id="ARBA00023211"/>
    </source>
</evidence>
<evidence type="ECO:0000313" key="12">
    <source>
        <dbReference type="Proteomes" id="UP000051697"/>
    </source>
</evidence>
<evidence type="ECO:0000256" key="5">
    <source>
        <dbReference type="ARBA" id="ARBA00022842"/>
    </source>
</evidence>
<dbReference type="Gene3D" id="1.20.120.920">
    <property type="entry name" value="CRISPR-associated endonuclease Cas1, C-terminal domain"/>
    <property type="match status" value="1"/>
</dbReference>
<dbReference type="OrthoDB" id="9803119at2"/>
<gene>
    <name evidence="10" type="primary">cas1</name>
    <name evidence="11" type="ORF">FC70_GL001115</name>
</gene>
<dbReference type="AlphaFoldDB" id="A0A0R1RQ68"/>
<dbReference type="RefSeq" id="WP_057890054.1">
    <property type="nucleotide sequence ID" value="NZ_AZFE01000031.1"/>
</dbReference>
<keyword evidence="7 10" id="KW-0238">DNA-binding</keyword>
<keyword evidence="5 10" id="KW-0460">Magnesium</keyword>
<keyword evidence="8 10" id="KW-0464">Manganese</keyword>
<dbReference type="Pfam" id="PF01867">
    <property type="entry name" value="Cas_Cas1"/>
    <property type="match status" value="1"/>
</dbReference>
<reference evidence="11 12" key="1">
    <citation type="journal article" date="2015" name="Genome Announc.">
        <title>Expanding the biotechnology potential of lactobacilli through comparative genomics of 213 strains and associated genera.</title>
        <authorList>
            <person name="Sun Z."/>
            <person name="Harris H.M."/>
            <person name="McCann A."/>
            <person name="Guo C."/>
            <person name="Argimon S."/>
            <person name="Zhang W."/>
            <person name="Yang X."/>
            <person name="Jeffery I.B."/>
            <person name="Cooney J.C."/>
            <person name="Kagawa T.F."/>
            <person name="Liu W."/>
            <person name="Song Y."/>
            <person name="Salvetti E."/>
            <person name="Wrobel A."/>
            <person name="Rasinkangas P."/>
            <person name="Parkhill J."/>
            <person name="Rea M.C."/>
            <person name="O'Sullivan O."/>
            <person name="Ritari J."/>
            <person name="Douillard F.P."/>
            <person name="Paul Ross R."/>
            <person name="Yang R."/>
            <person name="Briner A.E."/>
            <person name="Felis G.E."/>
            <person name="de Vos W.M."/>
            <person name="Barrangou R."/>
            <person name="Klaenhammer T.R."/>
            <person name="Caufield P.W."/>
            <person name="Cui Y."/>
            <person name="Zhang H."/>
            <person name="O'Toole P.W."/>
        </authorList>
    </citation>
    <scope>NUCLEOTIDE SEQUENCE [LARGE SCALE GENOMIC DNA]</scope>
    <source>
        <strain evidence="11 12">DSM 15707</strain>
    </source>
</reference>
<comment type="function">
    <text evidence="10">CRISPR (clustered regularly interspaced short palindromic repeat), is an adaptive immune system that provides protection against mobile genetic elements (viruses, transposable elements and conjugative plasmids). CRISPR clusters contain spacers, sequences complementary to antecedent mobile elements, and target invading nucleic acids. CRISPR clusters are transcribed and processed into CRISPR RNA (crRNA). Acts as a dsDNA endonuclease. Involved in the integration of spacer DNA into the CRISPR cassette.</text>
</comment>
<accession>A0A0R1RQ68</accession>
<name>A0A0R1RQ68_9LACO</name>
<dbReference type="Proteomes" id="UP000051697">
    <property type="component" value="Unassembled WGS sequence"/>
</dbReference>
<dbReference type="PANTHER" id="PTHR34353:SF2">
    <property type="entry name" value="CRISPR-ASSOCIATED ENDONUCLEASE CAS1 1"/>
    <property type="match status" value="1"/>
</dbReference>
<proteinExistence type="inferred from homology"/>
<evidence type="ECO:0000256" key="4">
    <source>
        <dbReference type="ARBA" id="ARBA00022801"/>
    </source>
</evidence>
<comment type="subunit">
    <text evidence="9 10">Homodimer, forms a heterotetramer with a Cas2 homodimer.</text>
</comment>
<dbReference type="NCBIfam" id="TIGR03639">
    <property type="entry name" value="cas1_NMENI"/>
    <property type="match status" value="1"/>
</dbReference>
<evidence type="ECO:0000256" key="9">
    <source>
        <dbReference type="ARBA" id="ARBA00038592"/>
    </source>
</evidence>
<keyword evidence="2 10" id="KW-0479">Metal-binding</keyword>
<dbReference type="STRING" id="1423778.FC70_GL001115"/>
<protein>
    <recommendedName>
        <fullName evidence="10">CRISPR-associated endonuclease Cas1</fullName>
        <ecNumber evidence="10">3.1.-.-</ecNumber>
    </recommendedName>
</protein>
<comment type="caution">
    <text evidence="11">The sequence shown here is derived from an EMBL/GenBank/DDBJ whole genome shotgun (WGS) entry which is preliminary data.</text>
</comment>
<dbReference type="InterPro" id="IPR050646">
    <property type="entry name" value="Cas1"/>
</dbReference>
<dbReference type="InterPro" id="IPR002729">
    <property type="entry name" value="CRISPR-assoc_Cas1"/>
</dbReference>
<dbReference type="GO" id="GO:0043571">
    <property type="term" value="P:maintenance of CRISPR repeat elements"/>
    <property type="evidence" value="ECO:0007669"/>
    <property type="project" value="UniProtKB-UniRule"/>
</dbReference>
<comment type="similarity">
    <text evidence="10">Belongs to the CRISPR-associated endonuclease Cas1 family.</text>
</comment>
<evidence type="ECO:0000313" key="11">
    <source>
        <dbReference type="EMBL" id="KRL55515.1"/>
    </source>
</evidence>
<dbReference type="GO" id="GO:0003677">
    <property type="term" value="F:DNA binding"/>
    <property type="evidence" value="ECO:0007669"/>
    <property type="project" value="UniProtKB-KW"/>
</dbReference>
<dbReference type="Gene3D" id="3.100.10.20">
    <property type="entry name" value="CRISPR-associated endonuclease Cas1, N-terminal domain"/>
    <property type="match status" value="1"/>
</dbReference>
<keyword evidence="3 10" id="KW-0255">Endonuclease</keyword>
<evidence type="ECO:0000256" key="7">
    <source>
        <dbReference type="ARBA" id="ARBA00023125"/>
    </source>
</evidence>
<dbReference type="NCBIfam" id="TIGR00287">
    <property type="entry name" value="cas1"/>
    <property type="match status" value="1"/>
</dbReference>
<evidence type="ECO:0000256" key="1">
    <source>
        <dbReference type="ARBA" id="ARBA00022722"/>
    </source>
</evidence>
<dbReference type="GO" id="GO:0046872">
    <property type="term" value="F:metal ion binding"/>
    <property type="evidence" value="ECO:0007669"/>
    <property type="project" value="UniProtKB-UniRule"/>
</dbReference>
<dbReference type="GO" id="GO:0016787">
    <property type="term" value="F:hydrolase activity"/>
    <property type="evidence" value="ECO:0007669"/>
    <property type="project" value="UniProtKB-KW"/>
</dbReference>
<dbReference type="InterPro" id="IPR019855">
    <property type="entry name" value="CRISPR-assoc_Cas1_NMENI"/>
</dbReference>
<dbReference type="EMBL" id="AZFE01000031">
    <property type="protein sequence ID" value="KRL55515.1"/>
    <property type="molecule type" value="Genomic_DNA"/>
</dbReference>
<feature type="binding site" evidence="10">
    <location>
        <position position="217"/>
    </location>
    <ligand>
        <name>Mn(2+)</name>
        <dbReference type="ChEBI" id="CHEBI:29035"/>
    </ligand>
</feature>
<evidence type="ECO:0000256" key="6">
    <source>
        <dbReference type="ARBA" id="ARBA00023118"/>
    </source>
</evidence>
<dbReference type="InterPro" id="IPR042206">
    <property type="entry name" value="CRISPR-assoc_Cas1_C"/>
</dbReference>
<dbReference type="GO" id="GO:0004520">
    <property type="term" value="F:DNA endonuclease activity"/>
    <property type="evidence" value="ECO:0007669"/>
    <property type="project" value="InterPro"/>
</dbReference>
<keyword evidence="1 10" id="KW-0540">Nuclease</keyword>